<evidence type="ECO:0000256" key="1">
    <source>
        <dbReference type="SAM" id="SignalP"/>
    </source>
</evidence>
<evidence type="ECO:0000313" key="3">
    <source>
        <dbReference type="Proteomes" id="UP000243525"/>
    </source>
</evidence>
<dbReference type="AlphaFoldDB" id="A0A2T5BZG1"/>
<accession>A0A2T5BZG1</accession>
<name>A0A2T5BZG1_9BACT</name>
<comment type="caution">
    <text evidence="2">The sequence shown here is derived from an EMBL/GenBank/DDBJ whole genome shotgun (WGS) entry which is preliminary data.</text>
</comment>
<gene>
    <name evidence="2" type="ORF">C8N47_11415</name>
</gene>
<sequence>MLALLLSLAPLLVLSQQPMYAIVEYMKTKPGKEWNYIELERNFWKPVHVERIRQGEIVGWMLYRIRYTAGNDPYNYATVTLFNQTENLEQPGTIDPLTVHPDKDVENWLTETDESRELVIRNLLIQQNFIVPNGEGGDPKFLEVDYMKVKQGNDLPYRDLENKIWKPVHQLLIQSGTRTGWSVWARLYPSGYGMDYQYMTINELANFSQIALPDYEKAIKSAHPHRKVDDIRHKTNQLRTLVKSELWELLDAAY</sequence>
<evidence type="ECO:0000313" key="2">
    <source>
        <dbReference type="EMBL" id="PTN07672.1"/>
    </source>
</evidence>
<keyword evidence="3" id="KW-1185">Reference proteome</keyword>
<proteinExistence type="predicted"/>
<feature type="signal peptide" evidence="1">
    <location>
        <begin position="1"/>
        <end position="21"/>
    </location>
</feature>
<organism evidence="2 3">
    <name type="scientific">Mangrovibacterium marinum</name>
    <dbReference type="NCBI Taxonomy" id="1639118"/>
    <lineage>
        <taxon>Bacteria</taxon>
        <taxon>Pseudomonadati</taxon>
        <taxon>Bacteroidota</taxon>
        <taxon>Bacteroidia</taxon>
        <taxon>Marinilabiliales</taxon>
        <taxon>Prolixibacteraceae</taxon>
        <taxon>Mangrovibacterium</taxon>
    </lineage>
</organism>
<keyword evidence="1" id="KW-0732">Signal</keyword>
<feature type="chain" id="PRO_5015669006" evidence="1">
    <location>
        <begin position="22"/>
        <end position="254"/>
    </location>
</feature>
<dbReference type="EMBL" id="QAAD01000014">
    <property type="protein sequence ID" value="PTN07672.1"/>
    <property type="molecule type" value="Genomic_DNA"/>
</dbReference>
<dbReference type="Proteomes" id="UP000243525">
    <property type="component" value="Unassembled WGS sequence"/>
</dbReference>
<reference evidence="2 3" key="1">
    <citation type="submission" date="2018-04" db="EMBL/GenBank/DDBJ databases">
        <title>Genomic Encyclopedia of Archaeal and Bacterial Type Strains, Phase II (KMG-II): from individual species to whole genera.</title>
        <authorList>
            <person name="Goeker M."/>
        </authorList>
    </citation>
    <scope>NUCLEOTIDE SEQUENCE [LARGE SCALE GENOMIC DNA]</scope>
    <source>
        <strain evidence="2 3">DSM 28823</strain>
    </source>
</reference>
<protein>
    <submittedName>
        <fullName evidence="2">Uncharacterized protein</fullName>
    </submittedName>
</protein>